<dbReference type="Proteomes" id="UP000306584">
    <property type="component" value="Unassembled WGS sequence"/>
</dbReference>
<evidence type="ECO:0000259" key="4">
    <source>
        <dbReference type="PROSITE" id="PS50850"/>
    </source>
</evidence>
<feature type="region of interest" description="Disordered" evidence="2">
    <location>
        <begin position="1"/>
        <end position="34"/>
    </location>
</feature>
<reference evidence="5 6" key="1">
    <citation type="submission" date="2018-10" db="EMBL/GenBank/DDBJ databases">
        <title>Fifty Aureobasidium pullulans genomes reveal a recombining polyextremotolerant generalist.</title>
        <authorList>
            <person name="Gostincar C."/>
            <person name="Turk M."/>
            <person name="Zajc J."/>
            <person name="Gunde-Cimerman N."/>
        </authorList>
    </citation>
    <scope>NUCLEOTIDE SEQUENCE [LARGE SCALE GENOMIC DNA]</scope>
    <source>
        <strain evidence="5 6">EXF-6604</strain>
    </source>
</reference>
<dbReference type="SUPFAM" id="SSF103473">
    <property type="entry name" value="MFS general substrate transporter"/>
    <property type="match status" value="1"/>
</dbReference>
<feature type="compositionally biased region" description="Basic and acidic residues" evidence="2">
    <location>
        <begin position="485"/>
        <end position="514"/>
    </location>
</feature>
<sequence length="557" mass="61326">MAQDDVKHNSPSNLSLDQGYSSGSDGQQIQEKETKVNTSIWKRIYNTITYTPPRCRWDPEKPPVFSMPLNVLFGFAGAFTVANLYYSHPILNILAEEFDVPYEKVSQIPTVMQAGYAAGLLFLCPLGDLLPRRPFVLSLVFFTATMWIGVCVTKDLAAFTAISFVTAVTTVTPQLMLPLVGDLAPPNKRAASLSIVTSGLLLGMLIARLLSGVLTNFTSWRNIYWLALGLQYAIFVLLWLFMPDYPSTNPGGINYFKILWSILEMLFKEPVLVQACFVTFFTAATFTCFWTTLTFLLAGSPYNYDSLTIGLFSLIGIASMFTGPFWAKYVIDRFVPLFSVILGELWCMLGICIGTYTGRITIAGPVIQAFFNDFGLQTAQIANRSAIYSIAPKARNRVNTAFMVATFCGQLVGTAAGNHLYARGGWIVSGSYSVASIGAALICCFARGPWAEGWFGWGGGWSVYKKSAQSADGKADEQQTMGAIESKHDVAQDPEKGETKQERVNEGHPVEKGIEMLGAEDGENPLREMRDREDEEKSSGSQDKDEITPVQDAQRVS</sequence>
<dbReference type="Gene3D" id="1.20.1250.20">
    <property type="entry name" value="MFS general substrate transporter like domains"/>
    <property type="match status" value="1"/>
</dbReference>
<feature type="transmembrane region" description="Helical" evidence="3">
    <location>
        <begin position="64"/>
        <end position="86"/>
    </location>
</feature>
<feature type="compositionally biased region" description="Polar residues" evidence="2">
    <location>
        <begin position="9"/>
        <end position="29"/>
    </location>
</feature>
<feature type="transmembrane region" description="Helical" evidence="3">
    <location>
        <begin position="309"/>
        <end position="327"/>
    </location>
</feature>
<dbReference type="InterPro" id="IPR020846">
    <property type="entry name" value="MFS_dom"/>
</dbReference>
<feature type="transmembrane region" description="Helical" evidence="3">
    <location>
        <begin position="334"/>
        <end position="356"/>
    </location>
</feature>
<keyword evidence="3" id="KW-0472">Membrane</keyword>
<dbReference type="PANTHER" id="PTHR42910:SF1">
    <property type="entry name" value="MAJOR FACILITATOR SUPERFAMILY (MFS) PROFILE DOMAIN-CONTAINING PROTEIN"/>
    <property type="match status" value="1"/>
</dbReference>
<feature type="transmembrane region" description="Helical" evidence="3">
    <location>
        <begin position="134"/>
        <end position="150"/>
    </location>
</feature>
<gene>
    <name evidence="5" type="ORF">D6D01_00572</name>
</gene>
<feature type="domain" description="Major facilitator superfamily (MFS) profile" evidence="4">
    <location>
        <begin position="66"/>
        <end position="448"/>
    </location>
</feature>
<dbReference type="PROSITE" id="PS50850">
    <property type="entry name" value="MFS"/>
    <property type="match status" value="1"/>
</dbReference>
<dbReference type="GO" id="GO:0016020">
    <property type="term" value="C:membrane"/>
    <property type="evidence" value="ECO:0007669"/>
    <property type="project" value="UniProtKB-SubCell"/>
</dbReference>
<accession>A0A4S9M253</accession>
<keyword evidence="3" id="KW-1133">Transmembrane helix</keyword>
<evidence type="ECO:0000313" key="6">
    <source>
        <dbReference type="Proteomes" id="UP000306584"/>
    </source>
</evidence>
<evidence type="ECO:0000256" key="3">
    <source>
        <dbReference type="SAM" id="Phobius"/>
    </source>
</evidence>
<evidence type="ECO:0000256" key="2">
    <source>
        <dbReference type="SAM" id="MobiDB-lite"/>
    </source>
</evidence>
<dbReference type="EMBL" id="QZBD01000008">
    <property type="protein sequence ID" value="THY36260.1"/>
    <property type="molecule type" value="Genomic_DNA"/>
</dbReference>
<dbReference type="Pfam" id="PF07690">
    <property type="entry name" value="MFS_1"/>
    <property type="match status" value="1"/>
</dbReference>
<dbReference type="GO" id="GO:0022857">
    <property type="term" value="F:transmembrane transporter activity"/>
    <property type="evidence" value="ECO:0007669"/>
    <property type="project" value="InterPro"/>
</dbReference>
<feature type="transmembrane region" description="Helical" evidence="3">
    <location>
        <begin position="271"/>
        <end position="297"/>
    </location>
</feature>
<comment type="caution">
    <text evidence="5">The sequence shown here is derived from an EMBL/GenBank/DDBJ whole genome shotgun (WGS) entry which is preliminary data.</text>
</comment>
<proteinExistence type="predicted"/>
<evidence type="ECO:0000256" key="1">
    <source>
        <dbReference type="ARBA" id="ARBA00004141"/>
    </source>
</evidence>
<feature type="transmembrane region" description="Helical" evidence="3">
    <location>
        <begin position="223"/>
        <end position="241"/>
    </location>
</feature>
<comment type="subcellular location">
    <subcellularLocation>
        <location evidence="1">Membrane</location>
        <topology evidence="1">Multi-pass membrane protein</topology>
    </subcellularLocation>
</comment>
<dbReference type="AlphaFoldDB" id="A0A4S9M253"/>
<keyword evidence="3" id="KW-0812">Transmembrane</keyword>
<protein>
    <submittedName>
        <fullName evidence="5">MFS general substrate transporter</fullName>
    </submittedName>
</protein>
<dbReference type="CDD" id="cd17324">
    <property type="entry name" value="MFS_NepI_like"/>
    <property type="match status" value="1"/>
</dbReference>
<name>A0A4S9M253_AURPU</name>
<evidence type="ECO:0000313" key="5">
    <source>
        <dbReference type="EMBL" id="THY36260.1"/>
    </source>
</evidence>
<feature type="region of interest" description="Disordered" evidence="2">
    <location>
        <begin position="485"/>
        <end position="557"/>
    </location>
</feature>
<feature type="compositionally biased region" description="Basic and acidic residues" evidence="2">
    <location>
        <begin position="524"/>
        <end position="547"/>
    </location>
</feature>
<dbReference type="InterPro" id="IPR036259">
    <property type="entry name" value="MFS_trans_sf"/>
</dbReference>
<feature type="transmembrane region" description="Helical" evidence="3">
    <location>
        <begin position="191"/>
        <end position="211"/>
    </location>
</feature>
<dbReference type="PANTHER" id="PTHR42910">
    <property type="entry name" value="TRANSPORTER SCO4007-RELATED"/>
    <property type="match status" value="1"/>
</dbReference>
<dbReference type="InterPro" id="IPR011701">
    <property type="entry name" value="MFS"/>
</dbReference>
<organism evidence="5 6">
    <name type="scientific">Aureobasidium pullulans</name>
    <name type="common">Black yeast</name>
    <name type="synonym">Pullularia pullulans</name>
    <dbReference type="NCBI Taxonomy" id="5580"/>
    <lineage>
        <taxon>Eukaryota</taxon>
        <taxon>Fungi</taxon>
        <taxon>Dikarya</taxon>
        <taxon>Ascomycota</taxon>
        <taxon>Pezizomycotina</taxon>
        <taxon>Dothideomycetes</taxon>
        <taxon>Dothideomycetidae</taxon>
        <taxon>Dothideales</taxon>
        <taxon>Saccotheciaceae</taxon>
        <taxon>Aureobasidium</taxon>
    </lineage>
</organism>
<feature type="transmembrane region" description="Helical" evidence="3">
    <location>
        <begin position="156"/>
        <end position="179"/>
    </location>
</feature>